<dbReference type="SUPFAM" id="SSF103481">
    <property type="entry name" value="Multidrug resistance efflux transporter EmrE"/>
    <property type="match status" value="2"/>
</dbReference>
<proteinExistence type="predicted"/>
<dbReference type="Proteomes" id="UP000278006">
    <property type="component" value="Unassembled WGS sequence"/>
</dbReference>
<organism evidence="3 4">
    <name type="scientific">Corticibacter populi</name>
    <dbReference type="NCBI Taxonomy" id="1550736"/>
    <lineage>
        <taxon>Bacteria</taxon>
        <taxon>Pseudomonadati</taxon>
        <taxon>Pseudomonadota</taxon>
        <taxon>Betaproteobacteria</taxon>
        <taxon>Burkholderiales</taxon>
        <taxon>Comamonadaceae</taxon>
        <taxon>Corticibacter</taxon>
    </lineage>
</organism>
<dbReference type="InterPro" id="IPR037185">
    <property type="entry name" value="EmrE-like"/>
</dbReference>
<dbReference type="GO" id="GO:0016020">
    <property type="term" value="C:membrane"/>
    <property type="evidence" value="ECO:0007669"/>
    <property type="project" value="InterPro"/>
</dbReference>
<protein>
    <submittedName>
        <fullName evidence="3">DMT family transporter</fullName>
    </submittedName>
</protein>
<dbReference type="OrthoDB" id="8794141at2"/>
<name>A0A3M6QMD2_9BURK</name>
<feature type="transmembrane region" description="Helical" evidence="1">
    <location>
        <begin position="167"/>
        <end position="187"/>
    </location>
</feature>
<keyword evidence="1" id="KW-0812">Transmembrane</keyword>
<evidence type="ECO:0000259" key="2">
    <source>
        <dbReference type="Pfam" id="PF00892"/>
    </source>
</evidence>
<evidence type="ECO:0000313" key="3">
    <source>
        <dbReference type="EMBL" id="RMX04206.1"/>
    </source>
</evidence>
<dbReference type="InterPro" id="IPR000620">
    <property type="entry name" value="EamA_dom"/>
</dbReference>
<gene>
    <name evidence="3" type="ORF">D8I35_15505</name>
</gene>
<dbReference type="EMBL" id="RDQO01000005">
    <property type="protein sequence ID" value="RMX04206.1"/>
    <property type="molecule type" value="Genomic_DNA"/>
</dbReference>
<evidence type="ECO:0000256" key="1">
    <source>
        <dbReference type="SAM" id="Phobius"/>
    </source>
</evidence>
<feature type="transmembrane region" description="Helical" evidence="1">
    <location>
        <begin position="232"/>
        <end position="253"/>
    </location>
</feature>
<feature type="transmembrane region" description="Helical" evidence="1">
    <location>
        <begin position="259"/>
        <end position="276"/>
    </location>
</feature>
<feature type="transmembrane region" description="Helical" evidence="1">
    <location>
        <begin position="117"/>
        <end position="147"/>
    </location>
</feature>
<feature type="transmembrane region" description="Helical" evidence="1">
    <location>
        <begin position="199"/>
        <end position="220"/>
    </location>
</feature>
<reference evidence="3 4" key="1">
    <citation type="submission" date="2018-10" db="EMBL/GenBank/DDBJ databases">
        <title>Draft genome of Cortibacter populi DSM10536.</title>
        <authorList>
            <person name="Bernier A.-M."/>
            <person name="Bernard K."/>
        </authorList>
    </citation>
    <scope>NUCLEOTIDE SEQUENCE [LARGE SCALE GENOMIC DNA]</scope>
    <source>
        <strain evidence="3 4">DSM 105136</strain>
    </source>
</reference>
<feature type="domain" description="EamA" evidence="2">
    <location>
        <begin position="10"/>
        <end position="148"/>
    </location>
</feature>
<sequence length="307" mass="32988">MTSMSETDLWIPVVLLAAAAQTVRNTAQRSLSNGLGTWPATLVRFLYGLPFAALFLLLLYVLPEQAPAWPNFSWTYVGWIAFGALFQVGATAALLLAMQSGNFAVAVTLSKTEVLQVVLFASIVLAELPTPLQLAGALLATLGVGLLSMPADRQHWHWSHWLSRSSLYGLLCGACFALATLGFRAGAVALDAASPWLSGAWGVTLAQALQSLLLGGWLFWSDRTGFMATLRSWRVSLLAGSMGALASLLWFSAYAMQTAGAVRALGMVEVLFGYLVSRRILHESLRRTERWGMALVALAAVLICVGL</sequence>
<keyword evidence="1" id="KW-1133">Transmembrane helix</keyword>
<dbReference type="Pfam" id="PF00892">
    <property type="entry name" value="EamA"/>
    <property type="match status" value="1"/>
</dbReference>
<keyword evidence="1" id="KW-0472">Membrane</keyword>
<feature type="transmembrane region" description="Helical" evidence="1">
    <location>
        <begin position="44"/>
        <end position="62"/>
    </location>
</feature>
<dbReference type="RefSeq" id="WP_122230960.1">
    <property type="nucleotide sequence ID" value="NZ_SGWR01000002.1"/>
</dbReference>
<feature type="transmembrane region" description="Helical" evidence="1">
    <location>
        <begin position="74"/>
        <end position="97"/>
    </location>
</feature>
<comment type="caution">
    <text evidence="3">The sequence shown here is derived from an EMBL/GenBank/DDBJ whole genome shotgun (WGS) entry which is preliminary data.</text>
</comment>
<dbReference type="AlphaFoldDB" id="A0A3M6QMD2"/>
<accession>A0A3M6QMD2</accession>
<evidence type="ECO:0000313" key="4">
    <source>
        <dbReference type="Proteomes" id="UP000278006"/>
    </source>
</evidence>
<keyword evidence="4" id="KW-1185">Reference proteome</keyword>